<feature type="compositionally biased region" description="Polar residues" evidence="2">
    <location>
        <begin position="17"/>
        <end position="26"/>
    </location>
</feature>
<keyword evidence="5" id="KW-1185">Reference proteome</keyword>
<dbReference type="Proteomes" id="UP000799423">
    <property type="component" value="Unassembled WGS sequence"/>
</dbReference>
<feature type="domain" description="RING-type" evidence="3">
    <location>
        <begin position="336"/>
        <end position="391"/>
    </location>
</feature>
<accession>A0A6A7B0Y6</accession>
<evidence type="ECO:0000256" key="2">
    <source>
        <dbReference type="SAM" id="MobiDB-lite"/>
    </source>
</evidence>
<organism evidence="4 5">
    <name type="scientific">Plenodomus tracheiphilus IPT5</name>
    <dbReference type="NCBI Taxonomy" id="1408161"/>
    <lineage>
        <taxon>Eukaryota</taxon>
        <taxon>Fungi</taxon>
        <taxon>Dikarya</taxon>
        <taxon>Ascomycota</taxon>
        <taxon>Pezizomycotina</taxon>
        <taxon>Dothideomycetes</taxon>
        <taxon>Pleosporomycetidae</taxon>
        <taxon>Pleosporales</taxon>
        <taxon>Pleosporineae</taxon>
        <taxon>Leptosphaeriaceae</taxon>
        <taxon>Plenodomus</taxon>
    </lineage>
</organism>
<reference evidence="4" key="1">
    <citation type="submission" date="2020-01" db="EMBL/GenBank/DDBJ databases">
        <authorList>
            <consortium name="DOE Joint Genome Institute"/>
            <person name="Haridas S."/>
            <person name="Albert R."/>
            <person name="Binder M."/>
            <person name="Bloem J."/>
            <person name="Labutti K."/>
            <person name="Salamov A."/>
            <person name="Andreopoulos B."/>
            <person name="Baker S.E."/>
            <person name="Barry K."/>
            <person name="Bills G."/>
            <person name="Bluhm B.H."/>
            <person name="Cannon C."/>
            <person name="Castanera R."/>
            <person name="Culley D.E."/>
            <person name="Daum C."/>
            <person name="Ezra D."/>
            <person name="Gonzalez J.B."/>
            <person name="Henrissat B."/>
            <person name="Kuo A."/>
            <person name="Liang C."/>
            <person name="Lipzen A."/>
            <person name="Lutzoni F."/>
            <person name="Magnuson J."/>
            <person name="Mondo S."/>
            <person name="Nolan M."/>
            <person name="Ohm R."/>
            <person name="Pangilinan J."/>
            <person name="Park H.-J."/>
            <person name="Ramirez L."/>
            <person name="Alfaro M."/>
            <person name="Sun H."/>
            <person name="Tritt A."/>
            <person name="Yoshinaga Y."/>
            <person name="Zwiers L.-H."/>
            <person name="Turgeon B.G."/>
            <person name="Goodwin S.B."/>
            <person name="Spatafora J.W."/>
            <person name="Crous P.W."/>
            <person name="Grigoriev I.V."/>
        </authorList>
    </citation>
    <scope>NUCLEOTIDE SEQUENCE</scope>
    <source>
        <strain evidence="4">IPT5</strain>
    </source>
</reference>
<protein>
    <recommendedName>
        <fullName evidence="3">RING-type domain-containing protein</fullName>
    </recommendedName>
</protein>
<evidence type="ECO:0000313" key="5">
    <source>
        <dbReference type="Proteomes" id="UP000799423"/>
    </source>
</evidence>
<sequence length="426" mass="48007">MRPTASRNQAYMADSGYNATTGQPLTDSGAPESESPVPLNPSHVLPSPQRHAAPLQQHAQYSYSPQMNPYPEFSNVPFNGHNGVYPPFPPGGGHPMHHQTPPRTHFYGHPQQRSPPAYRNEYHPLRTDTFGEYHSLYGLPVQGDHGRSSLSVSGPFGYSFALPSAIETNQSAQRPHNPMMRLNSPYYTPQESVRSSTAGNFIPSHLAQSTNRRVPQYGNVPNERAENRAVRSSAMFIDSQGRRSDRSNSPRTSNRRSFDLYSHDLRQSSTSSDADEAAARVPPSSRIRQRMRDPRIFGHRQIHDPNVASPEQIQELKARLPRRLPSELSDTTSKACDVCSKDYSLIDVTPCEEAEIALELPCGHCFGEWCMNTWFDTCRSFKNKVTCPMCRKQLIEPPRLPPHLQAARLAFEQAVLRERELERNRI</sequence>
<keyword evidence="1" id="KW-0479">Metal-binding</keyword>
<name>A0A6A7B0Y6_9PLEO</name>
<keyword evidence="1" id="KW-0862">Zinc</keyword>
<dbReference type="InterPro" id="IPR001841">
    <property type="entry name" value="Znf_RING"/>
</dbReference>
<dbReference type="GO" id="GO:0008270">
    <property type="term" value="F:zinc ion binding"/>
    <property type="evidence" value="ECO:0007669"/>
    <property type="project" value="UniProtKB-KW"/>
</dbReference>
<feature type="compositionally biased region" description="Basic and acidic residues" evidence="2">
    <location>
        <begin position="256"/>
        <end position="266"/>
    </location>
</feature>
<evidence type="ECO:0000256" key="1">
    <source>
        <dbReference type="PROSITE-ProRule" id="PRU00175"/>
    </source>
</evidence>
<proteinExistence type="predicted"/>
<dbReference type="EMBL" id="MU006315">
    <property type="protein sequence ID" value="KAF2848754.1"/>
    <property type="molecule type" value="Genomic_DNA"/>
</dbReference>
<gene>
    <name evidence="4" type="ORF">T440DRAFT_145952</name>
</gene>
<evidence type="ECO:0000259" key="3">
    <source>
        <dbReference type="PROSITE" id="PS50089"/>
    </source>
</evidence>
<dbReference type="PROSITE" id="PS50089">
    <property type="entry name" value="ZF_RING_2"/>
    <property type="match status" value="1"/>
</dbReference>
<dbReference type="Gene3D" id="3.30.40.10">
    <property type="entry name" value="Zinc/RING finger domain, C3HC4 (zinc finger)"/>
    <property type="match status" value="1"/>
</dbReference>
<evidence type="ECO:0000313" key="4">
    <source>
        <dbReference type="EMBL" id="KAF2848754.1"/>
    </source>
</evidence>
<feature type="region of interest" description="Disordered" evidence="2">
    <location>
        <begin position="1"/>
        <end position="53"/>
    </location>
</feature>
<dbReference type="SUPFAM" id="SSF57850">
    <property type="entry name" value="RING/U-box"/>
    <property type="match status" value="1"/>
</dbReference>
<feature type="region of interest" description="Disordered" evidence="2">
    <location>
        <begin position="204"/>
        <end position="289"/>
    </location>
</feature>
<dbReference type="InterPro" id="IPR013083">
    <property type="entry name" value="Znf_RING/FYVE/PHD"/>
</dbReference>
<keyword evidence="1" id="KW-0863">Zinc-finger</keyword>
<dbReference type="AlphaFoldDB" id="A0A6A7B0Y6"/>
<dbReference type="OrthoDB" id="8062037at2759"/>